<dbReference type="Proteomes" id="UP000639403">
    <property type="component" value="Unassembled WGS sequence"/>
</dbReference>
<dbReference type="SUPFAM" id="SSF52047">
    <property type="entry name" value="RNI-like"/>
    <property type="match status" value="1"/>
</dbReference>
<protein>
    <submittedName>
        <fullName evidence="1">Uncharacterized protein</fullName>
    </submittedName>
</protein>
<dbReference type="InterPro" id="IPR032675">
    <property type="entry name" value="LRR_dom_sf"/>
</dbReference>
<sequence length="423" mass="46650">MIYLGRQWLPNLLSIHSYSESFVFEYTPVFITPCLRSLTLHPRVKYDIPTSVSIVAALPVLAPQLTHLSIAWFQEISSSDVSERVIKMLQDGDLGQLQHLECELPSSCDSTQALLGQLGSLSLLKSLKIYSHKKADLDQLFGCNAFTSEDSAFLALTSVEIYIKDLESARTAMKTFCSSPLSRVYVNLESPYDVKSIGDFFEELATRYSSLRDIKVLLALDSDDDLSGPPGDCISMAQLTPLFRHGNLQTLELDIPCPVDLDDAAIKDIVMCCPHLRTLRLDCIDPETSQEAAITLGVLSMLATIHKPRLELECLSLPFTVMAPLETDGDYEVVSSLKTLHVGGPSIDDPVELESYIRKICPNLTDLCLPSSKPIPKYAPLPQASVHVPQSPVRERSMTKHLTGPIARWVGIGKKKLAKAAHA</sequence>
<accession>A0A8H7U5S3</accession>
<evidence type="ECO:0000313" key="1">
    <source>
        <dbReference type="EMBL" id="KAF9820982.1"/>
    </source>
</evidence>
<comment type="caution">
    <text evidence="1">The sequence shown here is derived from an EMBL/GenBank/DDBJ whole genome shotgun (WGS) entry which is preliminary data.</text>
</comment>
<evidence type="ECO:0000313" key="2">
    <source>
        <dbReference type="Proteomes" id="UP000639403"/>
    </source>
</evidence>
<dbReference type="EMBL" id="JADOXO010000006">
    <property type="protein sequence ID" value="KAF9820982.1"/>
    <property type="molecule type" value="Genomic_DNA"/>
</dbReference>
<organism evidence="1 2">
    <name type="scientific">Rhodonia placenta</name>
    <dbReference type="NCBI Taxonomy" id="104341"/>
    <lineage>
        <taxon>Eukaryota</taxon>
        <taxon>Fungi</taxon>
        <taxon>Dikarya</taxon>
        <taxon>Basidiomycota</taxon>
        <taxon>Agaricomycotina</taxon>
        <taxon>Agaricomycetes</taxon>
        <taxon>Polyporales</taxon>
        <taxon>Adustoporiaceae</taxon>
        <taxon>Rhodonia</taxon>
    </lineage>
</organism>
<gene>
    <name evidence="1" type="ORF">IEO21_00959</name>
</gene>
<reference evidence="1" key="2">
    <citation type="journal article" name="Front. Microbiol.">
        <title>Degradative Capacity of Two Strains of Rhodonia placenta: From Phenotype to Genotype.</title>
        <authorList>
            <person name="Kolle M."/>
            <person name="Horta M.A.C."/>
            <person name="Nowrousian M."/>
            <person name="Ohm R.A."/>
            <person name="Benz J.P."/>
            <person name="Pilgard A."/>
        </authorList>
    </citation>
    <scope>NUCLEOTIDE SEQUENCE</scope>
    <source>
        <strain evidence="1">FPRL280</strain>
    </source>
</reference>
<proteinExistence type="predicted"/>
<dbReference type="AlphaFoldDB" id="A0A8H7U5S3"/>
<dbReference type="Gene3D" id="3.80.10.10">
    <property type="entry name" value="Ribonuclease Inhibitor"/>
    <property type="match status" value="1"/>
</dbReference>
<name>A0A8H7U5S3_9APHY</name>
<reference evidence="1" key="1">
    <citation type="submission" date="2020-11" db="EMBL/GenBank/DDBJ databases">
        <authorList>
            <person name="Koelle M."/>
            <person name="Horta M.A.C."/>
            <person name="Nowrousian M."/>
            <person name="Ohm R.A."/>
            <person name="Benz P."/>
            <person name="Pilgard A."/>
        </authorList>
    </citation>
    <scope>NUCLEOTIDE SEQUENCE</scope>
    <source>
        <strain evidence="1">FPRL280</strain>
    </source>
</reference>